<name>A0ABY2HDF0_9HYPO</name>
<dbReference type="Proteomes" id="UP001642720">
    <property type="component" value="Unassembled WGS sequence"/>
</dbReference>
<gene>
    <name evidence="2" type="ORF">CCMA1212_001785</name>
</gene>
<reference evidence="2 3" key="1">
    <citation type="submission" date="2018-01" db="EMBL/GenBank/DDBJ databases">
        <title>Genome characterization of the sugarcane-associated fungus Trichoderma ghanense CCMA-1212 and their application in lignocelulose bioconversion.</title>
        <authorList>
            <person name="Steindorff A.S."/>
            <person name="Mendes T.D."/>
            <person name="Vilela E.S.D."/>
            <person name="Rodrigues D.S."/>
            <person name="Formighieri E.F."/>
            <person name="Melo I.S."/>
            <person name="Favaro L.C.L."/>
        </authorList>
    </citation>
    <scope>NUCLEOTIDE SEQUENCE [LARGE SCALE GENOMIC DNA]</scope>
    <source>
        <strain evidence="2 3">CCMA-1212</strain>
    </source>
</reference>
<protein>
    <submittedName>
        <fullName evidence="2">Uncharacterized protein</fullName>
    </submittedName>
</protein>
<organism evidence="2 3">
    <name type="scientific">Trichoderma ghanense</name>
    <dbReference type="NCBI Taxonomy" id="65468"/>
    <lineage>
        <taxon>Eukaryota</taxon>
        <taxon>Fungi</taxon>
        <taxon>Dikarya</taxon>
        <taxon>Ascomycota</taxon>
        <taxon>Pezizomycotina</taxon>
        <taxon>Sordariomycetes</taxon>
        <taxon>Hypocreomycetidae</taxon>
        <taxon>Hypocreales</taxon>
        <taxon>Hypocreaceae</taxon>
        <taxon>Trichoderma</taxon>
    </lineage>
</organism>
<keyword evidence="3" id="KW-1185">Reference proteome</keyword>
<accession>A0ABY2HDF0</accession>
<dbReference type="GeneID" id="300573650"/>
<comment type="caution">
    <text evidence="2">The sequence shown here is derived from an EMBL/GenBank/DDBJ whole genome shotgun (WGS) entry which is preliminary data.</text>
</comment>
<evidence type="ECO:0000313" key="2">
    <source>
        <dbReference type="EMBL" id="TFB05654.1"/>
    </source>
</evidence>
<evidence type="ECO:0000313" key="3">
    <source>
        <dbReference type="Proteomes" id="UP001642720"/>
    </source>
</evidence>
<dbReference type="EMBL" id="PPTA01000002">
    <property type="protein sequence ID" value="TFB05654.1"/>
    <property type="molecule type" value="Genomic_DNA"/>
</dbReference>
<evidence type="ECO:0000256" key="1">
    <source>
        <dbReference type="SAM" id="MobiDB-lite"/>
    </source>
</evidence>
<sequence>MVASTYPVHTPPPLRAALTGKRPSGSPFLPSIFFSPSFLCCSLLLLLQPQASNPHRHSFMLRPSNFFLSASSASSRLVYCFVLPVSAPKKSPSIARRIGDDVNPPRHKNKSSNHRSLDERTANFLLARSVFHCIPCSHPPWGILLAASSNPLKHRQPAIGVERQGYPAPHPGHRRISKTQPLPEPYTACAALTGSSQTAKPSLAFAAKPLVRRGLLFLTLSNTPP</sequence>
<dbReference type="RefSeq" id="XP_073561855.1">
    <property type="nucleotide sequence ID" value="XM_073699200.1"/>
</dbReference>
<feature type="region of interest" description="Disordered" evidence="1">
    <location>
        <begin position="93"/>
        <end position="116"/>
    </location>
</feature>
<proteinExistence type="predicted"/>